<reference evidence="5 6" key="1">
    <citation type="journal article" date="2020" name="Microorganisms">
        <title>Osmotic Adaptation and Compatible Solute Biosynthesis of Phototrophic Bacteria as Revealed from Genome Analyses.</title>
        <authorList>
            <person name="Imhoff J.F."/>
            <person name="Rahn T."/>
            <person name="Kunzel S."/>
            <person name="Keller A."/>
            <person name="Neulinger S.C."/>
        </authorList>
    </citation>
    <scope>NUCLEOTIDE SEQUENCE [LARGE SCALE GENOMIC DNA]</scope>
    <source>
        <strain evidence="5 6">DSM 25653</strain>
    </source>
</reference>
<evidence type="ECO:0000313" key="6">
    <source>
        <dbReference type="Proteomes" id="UP001138768"/>
    </source>
</evidence>
<dbReference type="CDD" id="cd13542">
    <property type="entry name" value="PBP2_FutA1_ilke"/>
    <property type="match status" value="1"/>
</dbReference>
<proteinExistence type="inferred from homology"/>
<dbReference type="Gene3D" id="3.40.190.10">
    <property type="entry name" value="Periplasmic binding protein-like II"/>
    <property type="match status" value="2"/>
</dbReference>
<dbReference type="PANTHER" id="PTHR30006:SF15">
    <property type="entry name" value="IRON-UTILIZATION PERIPLASMIC PROTEIN"/>
    <property type="match status" value="1"/>
</dbReference>
<dbReference type="PIRSF" id="PIRSF002825">
    <property type="entry name" value="CfbpA"/>
    <property type="match status" value="1"/>
</dbReference>
<keyword evidence="3" id="KW-0408">Iron</keyword>
<dbReference type="InterPro" id="IPR006059">
    <property type="entry name" value="SBP"/>
</dbReference>
<feature type="chain" id="PRO_5040888131" evidence="4">
    <location>
        <begin position="32"/>
        <end position="354"/>
    </location>
</feature>
<dbReference type="GO" id="GO:0046872">
    <property type="term" value="F:metal ion binding"/>
    <property type="evidence" value="ECO:0007669"/>
    <property type="project" value="UniProtKB-KW"/>
</dbReference>
<dbReference type="PANTHER" id="PTHR30006">
    <property type="entry name" value="THIAMINE-BINDING PERIPLASMIC PROTEIN-RELATED"/>
    <property type="match status" value="1"/>
</dbReference>
<dbReference type="EMBL" id="NRRY01000005">
    <property type="protein sequence ID" value="MBK1617786.1"/>
    <property type="molecule type" value="Genomic_DNA"/>
</dbReference>
<dbReference type="GO" id="GO:0030288">
    <property type="term" value="C:outer membrane-bounded periplasmic space"/>
    <property type="evidence" value="ECO:0007669"/>
    <property type="project" value="TreeGrafter"/>
</dbReference>
<evidence type="ECO:0000256" key="1">
    <source>
        <dbReference type="ARBA" id="ARBA00008520"/>
    </source>
</evidence>
<evidence type="ECO:0000256" key="3">
    <source>
        <dbReference type="PIRSR" id="PIRSR002825-1"/>
    </source>
</evidence>
<dbReference type="SUPFAM" id="SSF53850">
    <property type="entry name" value="Periplasmic binding protein-like II"/>
    <property type="match status" value="1"/>
</dbReference>
<accession>A0A9X0W6P0</accession>
<keyword evidence="3" id="KW-0479">Metal-binding</keyword>
<dbReference type="RefSeq" id="WP_200240012.1">
    <property type="nucleotide sequence ID" value="NZ_NRRY01000005.1"/>
</dbReference>
<feature type="binding site" evidence="3">
    <location>
        <position position="231"/>
    </location>
    <ligand>
        <name>Fe cation</name>
        <dbReference type="ChEBI" id="CHEBI:24875"/>
    </ligand>
</feature>
<dbReference type="Pfam" id="PF13416">
    <property type="entry name" value="SBP_bac_8"/>
    <property type="match status" value="1"/>
</dbReference>
<evidence type="ECO:0000256" key="4">
    <source>
        <dbReference type="SAM" id="SignalP"/>
    </source>
</evidence>
<name>A0A9X0W6P0_9GAMM</name>
<keyword evidence="2 4" id="KW-0732">Signal</keyword>
<dbReference type="InterPro" id="IPR026045">
    <property type="entry name" value="Ferric-bd"/>
</dbReference>
<dbReference type="AlphaFoldDB" id="A0A9X0W6P0"/>
<feature type="signal peptide" evidence="4">
    <location>
        <begin position="1"/>
        <end position="31"/>
    </location>
</feature>
<comment type="caution">
    <text evidence="5">The sequence shown here is derived from an EMBL/GenBank/DDBJ whole genome shotgun (WGS) entry which is preliminary data.</text>
</comment>
<comment type="similarity">
    <text evidence="1">Belongs to the bacterial solute-binding protein 1 family.</text>
</comment>
<sequence>MIPICSRAHLLSLRAPFAALCLAIAVAPALAAADDEVNLYSARKEALIKPLLDRFTEETGITVNLVTGKADALLQRLKNEGPNSPADILLTVDAGNLHRAKAGGLTQSFSSEVVDAAVPTTYRDPDGHWTGLSLRARPIMYVKGKVEPSQLSTYEALADPQWQGRICIRSSSNVYNQSLVASIIAADGTEAAQAWAEAIVANMARPPKGGDRDQIKAAAAGQCDIAIANTYYLAGMLKSDDPGEKEPAEKVAVFWPNQPGAGDGRGTHVNVSGAALTAAASNKDAAVKLIEYLVSPESQAWYAEVNGEYPVREGVEISPVLAEWRTFEADDLDLIELGELNGAALMLMDRAGWK</sequence>
<evidence type="ECO:0000313" key="5">
    <source>
        <dbReference type="EMBL" id="MBK1617786.1"/>
    </source>
</evidence>
<keyword evidence="6" id="KW-1185">Reference proteome</keyword>
<organism evidence="5 6">
    <name type="scientific">Lamprobacter modestohalophilus</name>
    <dbReference type="NCBI Taxonomy" id="1064514"/>
    <lineage>
        <taxon>Bacteria</taxon>
        <taxon>Pseudomonadati</taxon>
        <taxon>Pseudomonadota</taxon>
        <taxon>Gammaproteobacteria</taxon>
        <taxon>Chromatiales</taxon>
        <taxon>Chromatiaceae</taxon>
        <taxon>Lamprobacter</taxon>
    </lineage>
</organism>
<protein>
    <submittedName>
        <fullName evidence="5">Fe(3+) ABC transporter substrate-binding protein</fullName>
    </submittedName>
</protein>
<dbReference type="Proteomes" id="UP001138768">
    <property type="component" value="Unassembled WGS sequence"/>
</dbReference>
<gene>
    <name evidence="5" type="ORF">CKO42_04815</name>
</gene>
<evidence type="ECO:0000256" key="2">
    <source>
        <dbReference type="ARBA" id="ARBA00022729"/>
    </source>
</evidence>
<feature type="binding site" evidence="3">
    <location>
        <position position="232"/>
    </location>
    <ligand>
        <name>Fe cation</name>
        <dbReference type="ChEBI" id="CHEBI:24875"/>
    </ligand>
</feature>